<dbReference type="Gene3D" id="3.30.420.10">
    <property type="entry name" value="Ribonuclease H-like superfamily/Ribonuclease H"/>
    <property type="match status" value="1"/>
</dbReference>
<comment type="caution">
    <text evidence="5">The sequence shown here is derived from an EMBL/GenBank/DDBJ whole genome shotgun (WGS) entry which is preliminary data.</text>
</comment>
<dbReference type="Pfam" id="PF17921">
    <property type="entry name" value="Integrase_H2C2"/>
    <property type="match status" value="1"/>
</dbReference>
<dbReference type="InterPro" id="IPR036397">
    <property type="entry name" value="RNaseH_sf"/>
</dbReference>
<dbReference type="OrthoDB" id="5832112at2759"/>
<protein>
    <recommendedName>
        <fullName evidence="1">RNA-directed DNA polymerase</fullName>
        <ecNumber evidence="1">2.7.7.49</ecNumber>
    </recommendedName>
</protein>
<dbReference type="Gene3D" id="2.30.30.850">
    <property type="match status" value="1"/>
</dbReference>
<evidence type="ECO:0000259" key="4">
    <source>
        <dbReference type="PROSITE" id="PS50994"/>
    </source>
</evidence>
<keyword evidence="3" id="KW-1133">Transmembrane helix</keyword>
<sequence>MTSAYFSLRFIYLTDLLSCRENLIVAVTKAILIAETFICHPPTNSGVVGEERLSPRTTGGESHVPKPLEPLDSEEEKVLQLVPRRNIPEVLRAVHNHPTGGHLGVAKTLGRVRQRFYWPQQREDVEDWRRACQTCAARAAPNKRLQAPMQIHPIAQPFQRVAMDLVGPLEETRRGNRYILNGIFCRYGAPETLHSDQGRNFETDVIAEVCRLFGIAKTRTIAYHPQSDGLVERMNRTLIEMLAKVSIDQPEDWDVHLDRVLLAYLVDVIYGLPHGVQAETTGVYVQRLRHELERLFDTVRAKAGLEQHRQKIWRDKKAHGHVYEPGDQVWLQVPVKTKLGAHWEGPYLVQKKLDWNTYRLRRIRGGGKPVVVHFDRLKPYHDRQQIAETWEVGRKRRTTRRPALLGDFICPGDAARYLKIRKRVTVERVFCWRCVLLCGFVLVLYAGGHCCYSLINIVLLLCLLNTGMLPTKRELGKRSGRAGGSRTDNVDAETNPQVDTGASSLSDDRGNSPVEAANEPAQESGSLQANELETKQVKIRELSYATCKAK</sequence>
<name>A0A0V1MFT9_9BILA</name>
<evidence type="ECO:0000313" key="5">
    <source>
        <dbReference type="EMBL" id="KRZ70708.1"/>
    </source>
</evidence>
<dbReference type="AlphaFoldDB" id="A0A0V1MFT9"/>
<evidence type="ECO:0000256" key="2">
    <source>
        <dbReference type="SAM" id="MobiDB-lite"/>
    </source>
</evidence>
<evidence type="ECO:0000256" key="1">
    <source>
        <dbReference type="ARBA" id="ARBA00012493"/>
    </source>
</evidence>
<evidence type="ECO:0000256" key="3">
    <source>
        <dbReference type="SAM" id="Phobius"/>
    </source>
</evidence>
<feature type="transmembrane region" description="Helical" evidence="3">
    <location>
        <begin position="453"/>
        <end position="471"/>
    </location>
</feature>
<feature type="domain" description="Integrase catalytic" evidence="4">
    <location>
        <begin position="115"/>
        <end position="289"/>
    </location>
</feature>
<dbReference type="InterPro" id="IPR001584">
    <property type="entry name" value="Integrase_cat-core"/>
</dbReference>
<feature type="region of interest" description="Disordered" evidence="2">
    <location>
        <begin position="47"/>
        <end position="69"/>
    </location>
</feature>
<feature type="compositionally biased region" description="Polar residues" evidence="2">
    <location>
        <begin position="492"/>
        <end position="505"/>
    </location>
</feature>
<dbReference type="Gene3D" id="1.10.340.70">
    <property type="match status" value="1"/>
</dbReference>
<dbReference type="STRING" id="268474.A0A0V1MFT9"/>
<dbReference type="PROSITE" id="PS50994">
    <property type="entry name" value="INTEGRASE"/>
    <property type="match status" value="1"/>
</dbReference>
<proteinExistence type="predicted"/>
<feature type="region of interest" description="Disordered" evidence="2">
    <location>
        <begin position="474"/>
        <end position="532"/>
    </location>
</feature>
<dbReference type="GO" id="GO:0015074">
    <property type="term" value="P:DNA integration"/>
    <property type="evidence" value="ECO:0007669"/>
    <property type="project" value="InterPro"/>
</dbReference>
<dbReference type="EC" id="2.7.7.49" evidence="1"/>
<dbReference type="GO" id="GO:0003676">
    <property type="term" value="F:nucleic acid binding"/>
    <property type="evidence" value="ECO:0007669"/>
    <property type="project" value="InterPro"/>
</dbReference>
<dbReference type="EMBL" id="JYDO01000109">
    <property type="protein sequence ID" value="KRZ70708.1"/>
    <property type="molecule type" value="Genomic_DNA"/>
</dbReference>
<dbReference type="Proteomes" id="UP000054843">
    <property type="component" value="Unassembled WGS sequence"/>
</dbReference>
<dbReference type="PANTHER" id="PTHR37984:SF5">
    <property type="entry name" value="PROTEIN NYNRIN-LIKE"/>
    <property type="match status" value="1"/>
</dbReference>
<reference evidence="5 6" key="1">
    <citation type="submission" date="2015-01" db="EMBL/GenBank/DDBJ databases">
        <title>Evolution of Trichinella species and genotypes.</title>
        <authorList>
            <person name="Korhonen P.K."/>
            <person name="Edoardo P."/>
            <person name="Giuseppe L.R."/>
            <person name="Gasser R.B."/>
        </authorList>
    </citation>
    <scope>NUCLEOTIDE SEQUENCE [LARGE SCALE GENOMIC DNA]</scope>
    <source>
        <strain evidence="5">ISS1980</strain>
    </source>
</reference>
<dbReference type="PANTHER" id="PTHR37984">
    <property type="entry name" value="PROTEIN CBG26694"/>
    <property type="match status" value="1"/>
</dbReference>
<gene>
    <name evidence="5" type="primary">POL</name>
    <name evidence="5" type="ORF">T10_6332</name>
</gene>
<dbReference type="Pfam" id="PF22938">
    <property type="entry name" value="Integrase_p58_C"/>
    <property type="match status" value="1"/>
</dbReference>
<dbReference type="InterPro" id="IPR041588">
    <property type="entry name" value="Integrase_H2C2"/>
</dbReference>
<keyword evidence="3" id="KW-0472">Membrane</keyword>
<dbReference type="InterPro" id="IPR054465">
    <property type="entry name" value="Integrase_p58-like_C"/>
</dbReference>
<keyword evidence="3" id="KW-0812">Transmembrane</keyword>
<organism evidence="5 6">
    <name type="scientific">Trichinella papuae</name>
    <dbReference type="NCBI Taxonomy" id="268474"/>
    <lineage>
        <taxon>Eukaryota</taxon>
        <taxon>Metazoa</taxon>
        <taxon>Ecdysozoa</taxon>
        <taxon>Nematoda</taxon>
        <taxon>Enoplea</taxon>
        <taxon>Dorylaimia</taxon>
        <taxon>Trichinellida</taxon>
        <taxon>Trichinellidae</taxon>
        <taxon>Trichinella</taxon>
    </lineage>
</organism>
<evidence type="ECO:0000313" key="6">
    <source>
        <dbReference type="Proteomes" id="UP000054843"/>
    </source>
</evidence>
<feature type="compositionally biased region" description="Polar residues" evidence="2">
    <location>
        <begin position="521"/>
        <end position="531"/>
    </location>
</feature>
<accession>A0A0V1MFT9</accession>
<dbReference type="InterPro" id="IPR012337">
    <property type="entry name" value="RNaseH-like_sf"/>
</dbReference>
<dbReference type="InterPro" id="IPR050951">
    <property type="entry name" value="Retrovirus_Pol_polyprotein"/>
</dbReference>
<dbReference type="FunFam" id="1.10.340.70:FF:000001">
    <property type="entry name" value="Retrovirus-related Pol polyprotein from transposon gypsy-like Protein"/>
    <property type="match status" value="1"/>
</dbReference>
<dbReference type="SUPFAM" id="SSF53098">
    <property type="entry name" value="Ribonuclease H-like"/>
    <property type="match status" value="1"/>
</dbReference>
<dbReference type="GO" id="GO:0003964">
    <property type="term" value="F:RNA-directed DNA polymerase activity"/>
    <property type="evidence" value="ECO:0007669"/>
    <property type="project" value="UniProtKB-EC"/>
</dbReference>
<keyword evidence="6" id="KW-1185">Reference proteome</keyword>